<protein>
    <submittedName>
        <fullName evidence="1">Uncharacterized protein</fullName>
    </submittedName>
</protein>
<accession>A0A7T1NWG8</accession>
<keyword evidence="2" id="KW-1185">Reference proteome</keyword>
<evidence type="ECO:0000313" key="2">
    <source>
        <dbReference type="Proteomes" id="UP000594820"/>
    </source>
</evidence>
<sequence>MTAAIEKIKMSDDGSAWIVPVAGLPERDNPHIRVVWDAPFTRPEIHPFGVPTPLRTVEAARGLAEAMGIAATLAELIAEGVL</sequence>
<organism evidence="1 2">
    <name type="scientific">Gordonia phage Lilbeanie</name>
    <dbReference type="NCBI Taxonomy" id="2794947"/>
    <lineage>
        <taxon>Viruses</taxon>
        <taxon>Duplodnaviria</taxon>
        <taxon>Heunggongvirae</taxon>
        <taxon>Uroviricota</taxon>
        <taxon>Caudoviricetes</taxon>
        <taxon>Stackebrandtviridae</taxon>
        <taxon>Lilbeanievirus</taxon>
        <taxon>Lilbeanievirus lilbeanie</taxon>
    </lineage>
</organism>
<dbReference type="GeneID" id="63027119"/>
<dbReference type="Proteomes" id="UP000594820">
    <property type="component" value="Segment"/>
</dbReference>
<dbReference type="RefSeq" id="YP_010002567.1">
    <property type="nucleotide sequence ID" value="NC_053246.1"/>
</dbReference>
<gene>
    <name evidence="1" type="primary">6</name>
    <name evidence="1" type="ORF">SEA_LILBEANIE_6</name>
</gene>
<proteinExistence type="predicted"/>
<reference evidence="1 2" key="1">
    <citation type="submission" date="2020-12" db="EMBL/GenBank/DDBJ databases">
        <authorList>
            <person name="Mahalingham V.A."/>
            <person name="Abad L.A."/>
            <person name="Dennis E.A."/>
            <person name="Alston T.C."/>
            <person name="Buckley J.R."/>
            <person name="Cao N.T."/>
            <person name="Cole K.B."/>
            <person name="Davis H.C."/>
            <person name="Fisher D.E."/>
            <person name="Jennings A.R."/>
            <person name="Litwin A.R."/>
            <person name="McCartney J.B."/>
            <person name="Mitchell K.E."/>
            <person name="Nasser J.B."/>
            <person name="Paudel P."/>
            <person name="Richoux S.A."/>
            <person name="Sisung K.L."/>
            <person name="Smith M.L."/>
            <person name="Sonnier C.R."/>
            <person name="Underwood K.G."/>
            <person name="Hunter C.W."/>
            <person name="Gottschalck B.A."/>
            <person name="Wiggina Z.F."/>
            <person name="Spears T.J."/>
            <person name="Hancock A.M."/>
            <person name="Gissendanner C.R."/>
            <person name="Findley A.M."/>
            <person name="Garlena R.A."/>
            <person name="Russell D.A."/>
            <person name="Jacobs-Sera D."/>
            <person name="Hatfull G.F."/>
        </authorList>
    </citation>
    <scope>NUCLEOTIDE SEQUENCE [LARGE SCALE GENOMIC DNA]</scope>
</reference>
<evidence type="ECO:0000313" key="1">
    <source>
        <dbReference type="EMBL" id="QPO17085.1"/>
    </source>
</evidence>
<dbReference type="KEGG" id="vg:63027119"/>
<name>A0A7T1NWG8_9CAUD</name>
<dbReference type="EMBL" id="MW314850">
    <property type="protein sequence ID" value="QPO17085.1"/>
    <property type="molecule type" value="Genomic_DNA"/>
</dbReference>